<evidence type="ECO:0000256" key="3">
    <source>
        <dbReference type="ARBA" id="ARBA00023163"/>
    </source>
</evidence>
<feature type="DNA-binding region" description="H-T-H motif" evidence="4">
    <location>
        <begin position="38"/>
        <end position="57"/>
    </location>
</feature>
<organism evidence="6 7">
    <name type="scientific">Agrococcus sediminis</name>
    <dbReference type="NCBI Taxonomy" id="2599924"/>
    <lineage>
        <taxon>Bacteria</taxon>
        <taxon>Bacillati</taxon>
        <taxon>Actinomycetota</taxon>
        <taxon>Actinomycetes</taxon>
        <taxon>Micrococcales</taxon>
        <taxon>Microbacteriaceae</taxon>
        <taxon>Agrococcus</taxon>
    </lineage>
</organism>
<dbReference type="InterPro" id="IPR009057">
    <property type="entry name" value="Homeodomain-like_sf"/>
</dbReference>
<dbReference type="Gene3D" id="1.10.357.10">
    <property type="entry name" value="Tetracycline Repressor, domain 2"/>
    <property type="match status" value="1"/>
</dbReference>
<evidence type="ECO:0000313" key="7">
    <source>
        <dbReference type="Proteomes" id="UP000323221"/>
    </source>
</evidence>
<accession>A0A5M8Q636</accession>
<evidence type="ECO:0000256" key="4">
    <source>
        <dbReference type="PROSITE-ProRule" id="PRU00335"/>
    </source>
</evidence>
<keyword evidence="2 4" id="KW-0238">DNA-binding</keyword>
<name>A0A5M8Q636_9MICO</name>
<feature type="domain" description="HTH tetR-type" evidence="5">
    <location>
        <begin position="15"/>
        <end position="75"/>
    </location>
</feature>
<proteinExistence type="predicted"/>
<dbReference type="InterPro" id="IPR001647">
    <property type="entry name" value="HTH_TetR"/>
</dbReference>
<keyword evidence="1" id="KW-0805">Transcription regulation</keyword>
<dbReference type="PROSITE" id="PS50977">
    <property type="entry name" value="HTH_TETR_2"/>
    <property type="match status" value="1"/>
</dbReference>
<dbReference type="GO" id="GO:0003700">
    <property type="term" value="F:DNA-binding transcription factor activity"/>
    <property type="evidence" value="ECO:0007669"/>
    <property type="project" value="TreeGrafter"/>
</dbReference>
<dbReference type="PANTHER" id="PTHR30055:SF234">
    <property type="entry name" value="HTH-TYPE TRANSCRIPTIONAL REGULATOR BETI"/>
    <property type="match status" value="1"/>
</dbReference>
<gene>
    <name evidence="6" type="ORF">FQ330_12665</name>
</gene>
<evidence type="ECO:0000256" key="2">
    <source>
        <dbReference type="ARBA" id="ARBA00023125"/>
    </source>
</evidence>
<dbReference type="PRINTS" id="PR00455">
    <property type="entry name" value="HTHTETR"/>
</dbReference>
<dbReference type="AlphaFoldDB" id="A0A5M8Q636"/>
<reference evidence="6 7" key="1">
    <citation type="submission" date="2019-08" db="EMBL/GenBank/DDBJ databases">
        <title>Agrococcus lahaulensis sp. nov., isolated from a cold desert of the Indian Himalayas.</title>
        <authorList>
            <person name="Qu J.H."/>
        </authorList>
    </citation>
    <scope>NUCLEOTIDE SEQUENCE [LARGE SCALE GENOMIC DNA]</scope>
    <source>
        <strain evidence="6 7">NS18</strain>
    </source>
</reference>
<dbReference type="SUPFAM" id="SSF46689">
    <property type="entry name" value="Homeodomain-like"/>
    <property type="match status" value="1"/>
</dbReference>
<dbReference type="Pfam" id="PF00440">
    <property type="entry name" value="TetR_N"/>
    <property type="match status" value="1"/>
</dbReference>
<evidence type="ECO:0000256" key="1">
    <source>
        <dbReference type="ARBA" id="ARBA00023015"/>
    </source>
</evidence>
<sequence length="199" mass="21457">MGRLLTDRSVRWCDVTTRDTILQAALERFARVGYLGSSIQQIADDVGTSKSSVLYHFDSKEALLEAAMAPALDAMESLIDALPELRHEHTAAAPGLVTRFVDTLMAHSAAISIFISQRGALQGVPAIERANAIVDAIARTLVLEAPTPRVLTRLSIGLAGVAFILGDTLSTEHDHLDPHEMRAIFIETLLELSSTGEDA</sequence>
<dbReference type="InterPro" id="IPR050109">
    <property type="entry name" value="HTH-type_TetR-like_transc_reg"/>
</dbReference>
<dbReference type="Proteomes" id="UP000323221">
    <property type="component" value="Unassembled WGS sequence"/>
</dbReference>
<evidence type="ECO:0000259" key="5">
    <source>
        <dbReference type="PROSITE" id="PS50977"/>
    </source>
</evidence>
<dbReference type="GO" id="GO:0000976">
    <property type="term" value="F:transcription cis-regulatory region binding"/>
    <property type="evidence" value="ECO:0007669"/>
    <property type="project" value="TreeGrafter"/>
</dbReference>
<dbReference type="EMBL" id="VOIR01000018">
    <property type="protein sequence ID" value="KAA6430568.1"/>
    <property type="molecule type" value="Genomic_DNA"/>
</dbReference>
<dbReference type="OrthoDB" id="3766519at2"/>
<dbReference type="PANTHER" id="PTHR30055">
    <property type="entry name" value="HTH-TYPE TRANSCRIPTIONAL REGULATOR RUTR"/>
    <property type="match status" value="1"/>
</dbReference>
<keyword evidence="7" id="KW-1185">Reference proteome</keyword>
<keyword evidence="3" id="KW-0804">Transcription</keyword>
<evidence type="ECO:0000313" key="6">
    <source>
        <dbReference type="EMBL" id="KAA6430568.1"/>
    </source>
</evidence>
<comment type="caution">
    <text evidence="6">The sequence shown here is derived from an EMBL/GenBank/DDBJ whole genome shotgun (WGS) entry which is preliminary data.</text>
</comment>
<protein>
    <submittedName>
        <fullName evidence="6">TetR/AcrR family transcriptional regulator</fullName>
    </submittedName>
</protein>